<dbReference type="Pfam" id="PF12099">
    <property type="entry name" value="DUF3575"/>
    <property type="match status" value="1"/>
</dbReference>
<dbReference type="EMBL" id="JAABOO010000003">
    <property type="protein sequence ID" value="NER14478.1"/>
    <property type="molecule type" value="Genomic_DNA"/>
</dbReference>
<feature type="chain" id="PRO_5026990309" evidence="1">
    <location>
        <begin position="19"/>
        <end position="170"/>
    </location>
</feature>
<reference evidence="2 3" key="1">
    <citation type="submission" date="2020-01" db="EMBL/GenBank/DDBJ databases">
        <title>Leptobacterium flavescens.</title>
        <authorList>
            <person name="Wang G."/>
        </authorList>
    </citation>
    <scope>NUCLEOTIDE SEQUENCE [LARGE SCALE GENOMIC DNA]</scope>
    <source>
        <strain evidence="2 3">KCTC 22160</strain>
    </source>
</reference>
<evidence type="ECO:0000256" key="1">
    <source>
        <dbReference type="SAM" id="SignalP"/>
    </source>
</evidence>
<evidence type="ECO:0000313" key="3">
    <source>
        <dbReference type="Proteomes" id="UP000468581"/>
    </source>
</evidence>
<gene>
    <name evidence="2" type="ORF">GWK08_13575</name>
</gene>
<feature type="signal peptide" evidence="1">
    <location>
        <begin position="1"/>
        <end position="18"/>
    </location>
</feature>
<accession>A0A6P0UR45</accession>
<sequence>MKKIAFLVFMATSVVLHAQDAETFKKNELKINALTTVTIGAEVSYERLLNASSAVGLSGFLQYDNGDFNINYSITPYYRIYFGKKPAAGFFAEGFASFNTVDNRVRAGGGFARRGEILDLALGFGLGVKLITTKNFLVEFNAGVGRNLFNSDNGGDKFVPRGGITTGFRF</sequence>
<protein>
    <submittedName>
        <fullName evidence="2">DUF3575 domain-containing protein</fullName>
    </submittedName>
</protein>
<dbReference type="AlphaFoldDB" id="A0A6P0UR45"/>
<dbReference type="Proteomes" id="UP000468581">
    <property type="component" value="Unassembled WGS sequence"/>
</dbReference>
<proteinExistence type="predicted"/>
<keyword evidence="1" id="KW-0732">Signal</keyword>
<name>A0A6P0UR45_9FLAO</name>
<keyword evidence="3" id="KW-1185">Reference proteome</keyword>
<dbReference type="RefSeq" id="WP_163607767.1">
    <property type="nucleotide sequence ID" value="NZ_JAABOO010000003.1"/>
</dbReference>
<evidence type="ECO:0000313" key="2">
    <source>
        <dbReference type="EMBL" id="NER14478.1"/>
    </source>
</evidence>
<comment type="caution">
    <text evidence="2">The sequence shown here is derived from an EMBL/GenBank/DDBJ whole genome shotgun (WGS) entry which is preliminary data.</text>
</comment>
<organism evidence="2 3">
    <name type="scientific">Leptobacterium flavescens</name>
    <dbReference type="NCBI Taxonomy" id="472055"/>
    <lineage>
        <taxon>Bacteria</taxon>
        <taxon>Pseudomonadati</taxon>
        <taxon>Bacteroidota</taxon>
        <taxon>Flavobacteriia</taxon>
        <taxon>Flavobacteriales</taxon>
        <taxon>Flavobacteriaceae</taxon>
        <taxon>Leptobacterium</taxon>
    </lineage>
</organism>
<dbReference type="InterPro" id="IPR021958">
    <property type="entry name" value="DUF3575"/>
</dbReference>